<reference evidence="1 2" key="1">
    <citation type="submission" date="2020-08" db="EMBL/GenBank/DDBJ databases">
        <title>Sequencing the genomes of 1000 actinobacteria strains.</title>
        <authorList>
            <person name="Klenk H.-P."/>
        </authorList>
    </citation>
    <scope>NUCLEOTIDE SEQUENCE [LARGE SCALE GENOMIC DNA]</scope>
    <source>
        <strain evidence="1 2">DSM 45267</strain>
    </source>
</reference>
<accession>A0A839XW75</accession>
<evidence type="ECO:0000313" key="2">
    <source>
        <dbReference type="Proteomes" id="UP000564573"/>
    </source>
</evidence>
<dbReference type="AlphaFoldDB" id="A0A839XW75"/>
<evidence type="ECO:0000313" key="1">
    <source>
        <dbReference type="EMBL" id="MBB3664276.1"/>
    </source>
</evidence>
<organism evidence="1 2">
    <name type="scientific">Prauserella sediminis</name>
    <dbReference type="NCBI Taxonomy" id="577680"/>
    <lineage>
        <taxon>Bacteria</taxon>
        <taxon>Bacillati</taxon>
        <taxon>Actinomycetota</taxon>
        <taxon>Actinomycetes</taxon>
        <taxon>Pseudonocardiales</taxon>
        <taxon>Pseudonocardiaceae</taxon>
        <taxon>Prauserella</taxon>
        <taxon>Prauserella salsuginis group</taxon>
    </lineage>
</organism>
<comment type="caution">
    <text evidence="1">The sequence shown here is derived from an EMBL/GenBank/DDBJ whole genome shotgun (WGS) entry which is preliminary data.</text>
</comment>
<sequence>MRALAAWCEHRGSAVAESAADLDALLNTLAGWRGNMV</sequence>
<dbReference type="EMBL" id="JACIBS010000001">
    <property type="protein sequence ID" value="MBB3664276.1"/>
    <property type="molecule type" value="Genomic_DNA"/>
</dbReference>
<dbReference type="Proteomes" id="UP000564573">
    <property type="component" value="Unassembled WGS sequence"/>
</dbReference>
<proteinExistence type="predicted"/>
<gene>
    <name evidence="1" type="ORF">FB384_003180</name>
</gene>
<keyword evidence="2" id="KW-1185">Reference proteome</keyword>
<protein>
    <submittedName>
        <fullName evidence="1">Uncharacterized protein</fullName>
    </submittedName>
</protein>
<name>A0A839XW75_9PSEU</name>